<dbReference type="AlphaFoldDB" id="A0A8H9IK30"/>
<dbReference type="InterPro" id="IPR001608">
    <property type="entry name" value="Ala_racemase_N"/>
</dbReference>
<evidence type="ECO:0000256" key="1">
    <source>
        <dbReference type="ARBA" id="ARBA00022898"/>
    </source>
</evidence>
<comment type="similarity">
    <text evidence="2 3">Belongs to the pyridoxal phosphate-binding protein YggS/PROSC family.</text>
</comment>
<organism evidence="5 6">
    <name type="scientific">Alcaligenes pakistanensis</name>
    <dbReference type="NCBI Taxonomy" id="1482717"/>
    <lineage>
        <taxon>Bacteria</taxon>
        <taxon>Pseudomonadati</taxon>
        <taxon>Pseudomonadota</taxon>
        <taxon>Betaproteobacteria</taxon>
        <taxon>Burkholderiales</taxon>
        <taxon>Alcaligenaceae</taxon>
        <taxon>Alcaligenes</taxon>
    </lineage>
</organism>
<evidence type="ECO:0000313" key="5">
    <source>
        <dbReference type="EMBL" id="GHC57838.1"/>
    </source>
</evidence>
<gene>
    <name evidence="5" type="ORF">GCM10010096_33830</name>
</gene>
<dbReference type="PANTHER" id="PTHR10146:SF14">
    <property type="entry name" value="PYRIDOXAL PHOSPHATE HOMEOSTASIS PROTEIN"/>
    <property type="match status" value="1"/>
</dbReference>
<sequence length="281" mass="30985">MLGADAEPGKDAVDWLSGGRLQQLCYRKWPLLCLQRLRWFYLGAGALMASSDSSLSGRLAQLRQRIEQACLQAGRPADAVALLPVSKTFPAPVLAQALDLGLSRMGENKVQEIRDKQAVLADRAVQWVMIGHLQSNKAKDIARLASEVQSLDRLSLAQALDRNLQTEQRSLDVLIQVKTSPEPSKFGLAPEELPAFMQSLRSLDTLKIRGLMTMAINSDDPQAVRACFAQLRQWRDRLVELGYEQVQGLSMGMSGDFELAIQEGSTEVRVGSALFGARDYS</sequence>
<accession>A0A8H9IK30</accession>
<keyword evidence="6" id="KW-1185">Reference proteome</keyword>
<evidence type="ECO:0000313" key="6">
    <source>
        <dbReference type="Proteomes" id="UP000608923"/>
    </source>
</evidence>
<protein>
    <recommendedName>
        <fullName evidence="2">Pyridoxal phosphate homeostasis protein</fullName>
        <shortName evidence="2">PLP homeostasis protein</shortName>
    </recommendedName>
</protein>
<evidence type="ECO:0000256" key="2">
    <source>
        <dbReference type="HAMAP-Rule" id="MF_02087"/>
    </source>
</evidence>
<feature type="modified residue" description="N6-(pyridoxal phosphate)lysine" evidence="2">
    <location>
        <position position="87"/>
    </location>
</feature>
<dbReference type="HAMAP" id="MF_02087">
    <property type="entry name" value="PLP_homeostasis"/>
    <property type="match status" value="1"/>
</dbReference>
<keyword evidence="1 2" id="KW-0663">Pyridoxal phosphate</keyword>
<reference evidence="6" key="1">
    <citation type="journal article" date="2019" name="Int. J. Syst. Evol. Microbiol.">
        <title>The Global Catalogue of Microorganisms (GCM) 10K type strain sequencing project: providing services to taxonomists for standard genome sequencing and annotation.</title>
        <authorList>
            <consortium name="The Broad Institute Genomics Platform"/>
            <consortium name="The Broad Institute Genome Sequencing Center for Infectious Disease"/>
            <person name="Wu L."/>
            <person name="Ma J."/>
        </authorList>
    </citation>
    <scope>NUCLEOTIDE SEQUENCE [LARGE SCALE GENOMIC DNA]</scope>
    <source>
        <strain evidence="6">KCTC 42083</strain>
    </source>
</reference>
<dbReference type="Proteomes" id="UP000608923">
    <property type="component" value="Unassembled WGS sequence"/>
</dbReference>
<proteinExistence type="inferred from homology"/>
<dbReference type="EMBL" id="BMZN01000005">
    <property type="protein sequence ID" value="GHC57838.1"/>
    <property type="molecule type" value="Genomic_DNA"/>
</dbReference>
<comment type="function">
    <text evidence="2">Pyridoxal 5'-phosphate (PLP)-binding protein, which is involved in PLP homeostasis.</text>
</comment>
<dbReference type="FunFam" id="3.20.20.10:FF:000018">
    <property type="entry name" value="Pyridoxal phosphate homeostasis protein"/>
    <property type="match status" value="1"/>
</dbReference>
<dbReference type="NCBIfam" id="TIGR00044">
    <property type="entry name" value="YggS family pyridoxal phosphate-dependent enzyme"/>
    <property type="match status" value="1"/>
</dbReference>
<dbReference type="Pfam" id="PF01168">
    <property type="entry name" value="Ala_racemase_N"/>
    <property type="match status" value="1"/>
</dbReference>
<comment type="caution">
    <text evidence="5">The sequence shown here is derived from an EMBL/GenBank/DDBJ whole genome shotgun (WGS) entry which is preliminary data.</text>
</comment>
<evidence type="ECO:0000256" key="3">
    <source>
        <dbReference type="RuleBase" id="RU004514"/>
    </source>
</evidence>
<dbReference type="InterPro" id="IPR029066">
    <property type="entry name" value="PLP-binding_barrel"/>
</dbReference>
<dbReference type="InterPro" id="IPR011078">
    <property type="entry name" value="PyrdxlP_homeostasis"/>
</dbReference>
<dbReference type="Gene3D" id="3.20.20.10">
    <property type="entry name" value="Alanine racemase"/>
    <property type="match status" value="1"/>
</dbReference>
<feature type="domain" description="Alanine racemase N-terminal" evidence="4">
    <location>
        <begin position="59"/>
        <end position="278"/>
    </location>
</feature>
<dbReference type="CDD" id="cd00635">
    <property type="entry name" value="PLPDE_III_YBL036c_like"/>
    <property type="match status" value="1"/>
</dbReference>
<dbReference type="GO" id="GO:0030170">
    <property type="term" value="F:pyridoxal phosphate binding"/>
    <property type="evidence" value="ECO:0007669"/>
    <property type="project" value="UniProtKB-UniRule"/>
</dbReference>
<dbReference type="SUPFAM" id="SSF51419">
    <property type="entry name" value="PLP-binding barrel"/>
    <property type="match status" value="1"/>
</dbReference>
<dbReference type="PANTHER" id="PTHR10146">
    <property type="entry name" value="PROLINE SYNTHETASE CO-TRANSCRIBED BACTERIAL HOMOLOG PROTEIN"/>
    <property type="match status" value="1"/>
</dbReference>
<name>A0A8H9IK30_9BURK</name>
<evidence type="ECO:0000259" key="4">
    <source>
        <dbReference type="Pfam" id="PF01168"/>
    </source>
</evidence>